<dbReference type="InterPro" id="IPR029063">
    <property type="entry name" value="SAM-dependent_MTases_sf"/>
</dbReference>
<gene>
    <name evidence="4" type="ORF">SAMN02745751_02036</name>
</gene>
<evidence type="ECO:0000313" key="4">
    <source>
        <dbReference type="EMBL" id="SHJ22159.1"/>
    </source>
</evidence>
<evidence type="ECO:0000256" key="3">
    <source>
        <dbReference type="ARBA" id="ARBA00022840"/>
    </source>
</evidence>
<dbReference type="SUPFAM" id="SSF53335">
    <property type="entry name" value="S-adenosyl-L-methionine-dependent methyltransferases"/>
    <property type="match status" value="1"/>
</dbReference>
<reference evidence="4 5" key="1">
    <citation type="submission" date="2016-11" db="EMBL/GenBank/DDBJ databases">
        <authorList>
            <person name="Jaros S."/>
            <person name="Januszkiewicz K."/>
            <person name="Wedrychowicz H."/>
        </authorList>
    </citation>
    <scope>NUCLEOTIDE SEQUENCE [LARGE SCALE GENOMIC DNA]</scope>
    <source>
        <strain evidence="4 5">DSM 17477</strain>
    </source>
</reference>
<dbReference type="Pfam" id="PF03266">
    <property type="entry name" value="NTPase_1"/>
    <property type="match status" value="1"/>
</dbReference>
<dbReference type="AlphaFoldDB" id="A0A1M6HJ30"/>
<keyword evidence="2" id="KW-0378">Hydrolase</keyword>
<evidence type="ECO:0000313" key="5">
    <source>
        <dbReference type="Proteomes" id="UP000184052"/>
    </source>
</evidence>
<dbReference type="GO" id="GO:0005524">
    <property type="term" value="F:ATP binding"/>
    <property type="evidence" value="ECO:0007669"/>
    <property type="project" value="UniProtKB-KW"/>
</dbReference>
<proteinExistence type="predicted"/>
<keyword evidence="3" id="KW-0067">ATP-binding</keyword>
<dbReference type="InterPro" id="IPR004948">
    <property type="entry name" value="Nuc-triphosphatase_THEP1"/>
</dbReference>
<dbReference type="Gene3D" id="3.40.50.300">
    <property type="entry name" value="P-loop containing nucleotide triphosphate hydrolases"/>
    <property type="match status" value="1"/>
</dbReference>
<dbReference type="RefSeq" id="WP_073049474.1">
    <property type="nucleotide sequence ID" value="NZ_FQZL01000013.1"/>
</dbReference>
<name>A0A1M6HJ30_9FIRM</name>
<dbReference type="Gene3D" id="3.40.50.150">
    <property type="entry name" value="Vaccinia Virus protein VP39"/>
    <property type="match status" value="1"/>
</dbReference>
<dbReference type="GO" id="GO:0017111">
    <property type="term" value="F:ribonucleoside triphosphate phosphatase activity"/>
    <property type="evidence" value="ECO:0007669"/>
    <property type="project" value="InterPro"/>
</dbReference>
<dbReference type="SUPFAM" id="SSF52540">
    <property type="entry name" value="P-loop containing nucleoside triphosphate hydrolases"/>
    <property type="match status" value="1"/>
</dbReference>
<dbReference type="PANTHER" id="PTHR43146">
    <property type="entry name" value="CANCER-RELATED NUCLEOSIDE-TRIPHOSPHATASE"/>
    <property type="match status" value="1"/>
</dbReference>
<dbReference type="OrthoDB" id="47144at2"/>
<dbReference type="InterPro" id="IPR027417">
    <property type="entry name" value="P-loop_NTPase"/>
</dbReference>
<protein>
    <submittedName>
        <fullName evidence="4">Nucleoside-triphosphatase THEP1</fullName>
    </submittedName>
</protein>
<sequence length="426" mass="49091">MNNLFISGDIGVGKSYLLKSVLEEVSASMGGFITEKHYVEKGHNIVMKSLNDLSSVETVAYAKETNDIFKARVNVEGFDVFGSRQIEYSIRNRTITVMDELGVMERNSEAFKDSIWSALDSECIVVGIIKNRKNDFLRRIKDREDTKVLFLTGDNGNCIQEEARKWLRDKGIPFKRSSAHVWKQKKIEMYERALEYEGHDYPGTFLKRIIENTEDLDEKTWFEIGSGSGAFSLELAGKSRGIQCVDSSYNMLLKLSCKFIDRGMKNFKASIMPFEDFEDSSCDYALSSFSGSALNKIENMERFLSIAREKAFIICPPLEGHHNFRGDVLEKSLGRKVKSFGKGSGEIMEYLDARKISYEYEEVEYNFPQVFNTIEEAFEFFRRQHNIKENEKAALNEFVRDSLRDEGRIYVFDNFRKAGFFVIDCR</sequence>
<evidence type="ECO:0000256" key="1">
    <source>
        <dbReference type="ARBA" id="ARBA00022741"/>
    </source>
</evidence>
<accession>A0A1M6HJ30</accession>
<evidence type="ECO:0000256" key="2">
    <source>
        <dbReference type="ARBA" id="ARBA00022801"/>
    </source>
</evidence>
<dbReference type="Proteomes" id="UP000184052">
    <property type="component" value="Unassembled WGS sequence"/>
</dbReference>
<organism evidence="4 5">
    <name type="scientific">Dethiosulfatibacter aminovorans DSM 17477</name>
    <dbReference type="NCBI Taxonomy" id="1121476"/>
    <lineage>
        <taxon>Bacteria</taxon>
        <taxon>Bacillati</taxon>
        <taxon>Bacillota</taxon>
        <taxon>Tissierellia</taxon>
        <taxon>Dethiosulfatibacter</taxon>
    </lineage>
</organism>
<keyword evidence="1" id="KW-0547">Nucleotide-binding</keyword>
<dbReference type="PANTHER" id="PTHR43146:SF1">
    <property type="entry name" value="CANCER-RELATED NUCLEOSIDE-TRIPHOSPHATASE"/>
    <property type="match status" value="1"/>
</dbReference>
<dbReference type="EMBL" id="FQZL01000013">
    <property type="protein sequence ID" value="SHJ22159.1"/>
    <property type="molecule type" value="Genomic_DNA"/>
</dbReference>
<keyword evidence="5" id="KW-1185">Reference proteome</keyword>
<dbReference type="STRING" id="1121476.SAMN02745751_02036"/>